<protein>
    <submittedName>
        <fullName evidence="2">High-temperature-induced dauer-formation family protein</fullName>
    </submittedName>
</protein>
<evidence type="ECO:0000256" key="1">
    <source>
        <dbReference type="SAM" id="MobiDB-lite"/>
    </source>
</evidence>
<sequence length="964" mass="109009">MKSSEERIQFKRDFLSLGQGRIISENDAKFWCRFWKLPTNSQDIFELISLEDAKNVRQQNVVNYAIFIKVLSLKIVDIASSEFLTNIDISSLLNCIRFLVKVLPPLLEIEDYADGIGYELFWNSNFNPAEYIKSKEEELSDFEEDVKRSIPLEDLKHTLGFKLMMALVDLLYTKGFTLSTKEKGGVSLSVWEPGLGFAGKARAPNLIIDSNRTEVLKLVITLCSDGYYTSPSTIVSKGSRFLTVLVSMTPKVKLLTLVSSLLNLTCRSSKNNTENALYYDDVNYTEIRHLCVTYAFSLLTMMVVYPVPSETGINGGKIRNLARLYLGKVHKEPELMLIAVSMMDMLRSPLLGNESETSSFSVGKNSQPSIWSTNTVMLIWELIQCNNNFRDVMTNEYMPQLMVVLLYYVFEFKTNNSQKNLVRVCAYLLLYLSSQVEMLELLFLPMSPQLYESLPLGYKTTITPLTTRDFLVSQLCTILLNSYPIQPLTYNFKPLPKLLLNTLVETLYNLIIPVSENELQAHNNPNKKLNNPNSHGGLSYQASSLITQLIARFSSKNFLLAKSHNLNAVALLVRAVCIAVVKYPHPSRMLLFSILKNERIYDNLWNTIFNIQEYSVRGDAISKIDEIAANETIEITTKENQRDPNEKMGAIPILPRNRNDNSSTISESESVESSLRPRPPAGMSDKARDKQKKDSPIGQIWSGKDALAIILTVIIPHLKIILSTLWTGTRGASVDTFELVQKIENSDFSKMIEENRHQLKYELFPESPLEFLKFDWSLLSLGWYLSLLYSEIYNASSVVKTYVGNNNGLMKNFSASLATVSKITSSWTTFLKQEQPGNQADESTRQCIENALTEVNTWQGTDIKLFDVSSSAKDGFFSNFNRFNGSTSQAVPNTPGSLNDMMRRFSDFNVNGVSNSPTSSVLSTPVEEQESYFSRRPARNSVTSLHSLNKLNRIRSNTPRNSFS</sequence>
<dbReference type="EMBL" id="JABWAB010000003">
    <property type="protein sequence ID" value="KAF6056923.1"/>
    <property type="molecule type" value="Genomic_DNA"/>
</dbReference>
<feature type="compositionally biased region" description="Low complexity" evidence="1">
    <location>
        <begin position="662"/>
        <end position="674"/>
    </location>
</feature>
<dbReference type="PANTHER" id="PTHR21575">
    <property type="entry name" value="PROTEIN HID1"/>
    <property type="match status" value="1"/>
</dbReference>
<dbReference type="GO" id="GO:0016020">
    <property type="term" value="C:membrane"/>
    <property type="evidence" value="ECO:0007669"/>
    <property type="project" value="TreeGrafter"/>
</dbReference>
<dbReference type="Proteomes" id="UP000590412">
    <property type="component" value="Unassembled WGS sequence"/>
</dbReference>
<dbReference type="Pfam" id="PF12722">
    <property type="entry name" value="Hid1"/>
    <property type="match status" value="2"/>
</dbReference>
<dbReference type="InterPro" id="IPR026705">
    <property type="entry name" value="Hid-1/Ecm30"/>
</dbReference>
<dbReference type="GO" id="GO:0005797">
    <property type="term" value="C:Golgi medial cisterna"/>
    <property type="evidence" value="ECO:0007669"/>
    <property type="project" value="TreeGrafter"/>
</dbReference>
<organism evidence="2 3">
    <name type="scientific">Candida parapsilosis</name>
    <name type="common">Yeast</name>
    <dbReference type="NCBI Taxonomy" id="5480"/>
    <lineage>
        <taxon>Eukaryota</taxon>
        <taxon>Fungi</taxon>
        <taxon>Dikarya</taxon>
        <taxon>Ascomycota</taxon>
        <taxon>Saccharomycotina</taxon>
        <taxon>Pichiomycetes</taxon>
        <taxon>Debaryomycetaceae</taxon>
        <taxon>Candida/Lodderomyces clade</taxon>
        <taxon>Candida</taxon>
    </lineage>
</organism>
<dbReference type="GO" id="GO:0000138">
    <property type="term" value="C:Golgi trans cisterna"/>
    <property type="evidence" value="ECO:0007669"/>
    <property type="project" value="TreeGrafter"/>
</dbReference>
<dbReference type="OrthoDB" id="432953at2759"/>
<feature type="compositionally biased region" description="Basic and acidic residues" evidence="1">
    <location>
        <begin position="685"/>
        <end position="695"/>
    </location>
</feature>
<gene>
    <name evidence="2" type="ORF">FOB60_001478</name>
</gene>
<accession>A0A8X7TCS7</accession>
<evidence type="ECO:0000313" key="3">
    <source>
        <dbReference type="Proteomes" id="UP000590412"/>
    </source>
</evidence>
<feature type="region of interest" description="Disordered" evidence="1">
    <location>
        <begin position="944"/>
        <end position="964"/>
    </location>
</feature>
<dbReference type="PANTHER" id="PTHR21575:SF12">
    <property type="entry name" value="PROTEIN HID1"/>
    <property type="match status" value="1"/>
</dbReference>
<feature type="region of interest" description="Disordered" evidence="1">
    <location>
        <begin position="636"/>
        <end position="697"/>
    </location>
</feature>
<evidence type="ECO:0000313" key="2">
    <source>
        <dbReference type="EMBL" id="KAF6056923.1"/>
    </source>
</evidence>
<dbReference type="AlphaFoldDB" id="A0A8X7TCS7"/>
<name>A0A8X7TCS7_CANPA</name>
<feature type="compositionally biased region" description="Basic and acidic residues" evidence="1">
    <location>
        <begin position="636"/>
        <end position="646"/>
    </location>
</feature>
<reference evidence="2" key="1">
    <citation type="submission" date="2020-03" db="EMBL/GenBank/DDBJ databases">
        <title>FDA dAtabase for Regulatory Grade micrObial Sequences (FDA-ARGOS): Supporting development and validation of Infectious Disease Dx tests.</title>
        <authorList>
            <person name="Campos J."/>
            <person name="Goldberg B."/>
            <person name="Tallon L."/>
            <person name="Sadzewicz L."/>
            <person name="Vavikolanu K."/>
            <person name="Mehta A."/>
            <person name="Aluvathingal J."/>
            <person name="Nadendla S."/>
            <person name="Nandy P."/>
            <person name="Geyer C."/>
            <person name="Yan Y."/>
            <person name="Sichtig H."/>
        </authorList>
    </citation>
    <scope>NUCLEOTIDE SEQUENCE [LARGE SCALE GENOMIC DNA]</scope>
    <source>
        <strain evidence="2">FDAARGOS_652</strain>
    </source>
</reference>
<proteinExistence type="predicted"/>
<comment type="caution">
    <text evidence="2">The sequence shown here is derived from an EMBL/GenBank/DDBJ whole genome shotgun (WGS) entry which is preliminary data.</text>
</comment>